<evidence type="ECO:0000259" key="3">
    <source>
        <dbReference type="Pfam" id="PF07811"/>
    </source>
</evidence>
<comment type="caution">
    <text evidence="4">The sequence shown here is derived from an EMBL/GenBank/DDBJ whole genome shotgun (WGS) entry which is preliminary data.</text>
</comment>
<dbReference type="EMBL" id="BAABIK010000005">
    <property type="protein sequence ID" value="GAA4934296.1"/>
    <property type="molecule type" value="Genomic_DNA"/>
</dbReference>
<proteinExistence type="predicted"/>
<evidence type="ECO:0000256" key="1">
    <source>
        <dbReference type="SAM" id="MobiDB-lite"/>
    </source>
</evidence>
<keyword evidence="2" id="KW-0472">Membrane</keyword>
<dbReference type="Proteomes" id="UP001499993">
    <property type="component" value="Unassembled WGS sequence"/>
</dbReference>
<feature type="transmembrane region" description="Helical" evidence="2">
    <location>
        <begin position="40"/>
        <end position="62"/>
    </location>
</feature>
<keyword evidence="2" id="KW-1133">Transmembrane helix</keyword>
<dbReference type="Pfam" id="PF07811">
    <property type="entry name" value="TadE"/>
    <property type="match status" value="1"/>
</dbReference>
<feature type="domain" description="TadE-like" evidence="3">
    <location>
        <begin position="34"/>
        <end position="76"/>
    </location>
</feature>
<evidence type="ECO:0000256" key="2">
    <source>
        <dbReference type="SAM" id="Phobius"/>
    </source>
</evidence>
<organism evidence="4 5">
    <name type="scientific">Streptomonospora halophila</name>
    <dbReference type="NCBI Taxonomy" id="427369"/>
    <lineage>
        <taxon>Bacteria</taxon>
        <taxon>Bacillati</taxon>
        <taxon>Actinomycetota</taxon>
        <taxon>Actinomycetes</taxon>
        <taxon>Streptosporangiales</taxon>
        <taxon>Nocardiopsidaceae</taxon>
        <taxon>Streptomonospora</taxon>
    </lineage>
</organism>
<evidence type="ECO:0000313" key="5">
    <source>
        <dbReference type="Proteomes" id="UP001499993"/>
    </source>
</evidence>
<feature type="region of interest" description="Disordered" evidence="1">
    <location>
        <begin position="1"/>
        <end position="30"/>
    </location>
</feature>
<name>A0ABP9G9P2_9ACTN</name>
<sequence length="142" mass="15233">MPEPAGAARTALARGRAQPPLRGSARRRRRGDRGSQILEFAAYFPLFVLVATIALETFFAFIAAERMEHAARAGARAAGTEGLAGGESTARAALPSWLSQAEVSVGDNGQGGYYTEVTVDFPLMFPTPGFDFDLSRRVEMPL</sequence>
<keyword evidence="5" id="KW-1185">Reference proteome</keyword>
<keyword evidence="2" id="KW-0812">Transmembrane</keyword>
<evidence type="ECO:0000313" key="4">
    <source>
        <dbReference type="EMBL" id="GAA4934296.1"/>
    </source>
</evidence>
<reference evidence="5" key="1">
    <citation type="journal article" date="2019" name="Int. J. Syst. Evol. Microbiol.">
        <title>The Global Catalogue of Microorganisms (GCM) 10K type strain sequencing project: providing services to taxonomists for standard genome sequencing and annotation.</title>
        <authorList>
            <consortium name="The Broad Institute Genomics Platform"/>
            <consortium name="The Broad Institute Genome Sequencing Center for Infectious Disease"/>
            <person name="Wu L."/>
            <person name="Ma J."/>
        </authorList>
    </citation>
    <scope>NUCLEOTIDE SEQUENCE [LARGE SCALE GENOMIC DNA]</scope>
    <source>
        <strain evidence="5">JCM 18123</strain>
    </source>
</reference>
<protein>
    <recommendedName>
        <fullName evidence="3">TadE-like domain-containing protein</fullName>
    </recommendedName>
</protein>
<dbReference type="RefSeq" id="WP_344143319.1">
    <property type="nucleotide sequence ID" value="NZ_BAABIK010000005.1"/>
</dbReference>
<feature type="compositionally biased region" description="Low complexity" evidence="1">
    <location>
        <begin position="1"/>
        <end position="17"/>
    </location>
</feature>
<dbReference type="InterPro" id="IPR012495">
    <property type="entry name" value="TadE-like_dom"/>
</dbReference>
<gene>
    <name evidence="4" type="ORF">GCM10023224_13520</name>
</gene>
<accession>A0ABP9G9P2</accession>